<organism evidence="2 3">
    <name type="scientific">Ancylostoma ceylanicum</name>
    <dbReference type="NCBI Taxonomy" id="53326"/>
    <lineage>
        <taxon>Eukaryota</taxon>
        <taxon>Metazoa</taxon>
        <taxon>Ecdysozoa</taxon>
        <taxon>Nematoda</taxon>
        <taxon>Chromadorea</taxon>
        <taxon>Rhabditida</taxon>
        <taxon>Rhabditina</taxon>
        <taxon>Rhabditomorpha</taxon>
        <taxon>Strongyloidea</taxon>
        <taxon>Ancylostomatidae</taxon>
        <taxon>Ancylostomatinae</taxon>
        <taxon>Ancylostoma</taxon>
    </lineage>
</organism>
<protein>
    <submittedName>
        <fullName evidence="2">Uncharacterized protein</fullName>
    </submittedName>
</protein>
<evidence type="ECO:0000313" key="2">
    <source>
        <dbReference type="EMBL" id="EYC43600.1"/>
    </source>
</evidence>
<sequence>MPSSWVLDGRFKNSRSKLKQLTHFSLHMDGFCVFDDLDCHLPPCLTCVSISVLLPAVGAQKSVASLLSFIKRLADVNAYPDLEELHIQVWGIRCAESLLNQVADHLSDLRRLTIITMPVEEERDRLIDLIKHVASSCPRLTSLQLSAEMIRLLLDEYGDLWRTNWRLAIARLGEDCGLRHSCEIAVGSLPLVYGCDDFVVTPTYPEAGEANIGSEESAEEEDEEESRFSQDDSDSCSNDSFVVNSSEEGSNEEDDDIDHMDQMLEEETERRHARYLRRRARQPSTSSEDSAQEQDVEDEDGSDVEYVTDYEDEEENGNEYNHPLIDGEAEEVESGMESSDGSDTEPEGEDIVYSSDQEMLAAEAQMVNARPRRNKTQAPNKKRIVESDTD</sequence>
<proteinExistence type="predicted"/>
<feature type="region of interest" description="Disordered" evidence="1">
    <location>
        <begin position="276"/>
        <end position="351"/>
    </location>
</feature>
<name>A0A016WVB7_9BILA</name>
<evidence type="ECO:0000256" key="1">
    <source>
        <dbReference type="SAM" id="MobiDB-lite"/>
    </source>
</evidence>
<feature type="compositionally biased region" description="Acidic residues" evidence="1">
    <location>
        <begin position="327"/>
        <end position="350"/>
    </location>
</feature>
<dbReference type="STRING" id="53326.A0A016WVB7"/>
<reference evidence="3" key="1">
    <citation type="journal article" date="2015" name="Nat. Genet.">
        <title>The genome and transcriptome of the zoonotic hookworm Ancylostoma ceylanicum identify infection-specific gene families.</title>
        <authorList>
            <person name="Schwarz E.M."/>
            <person name="Hu Y."/>
            <person name="Antoshechkin I."/>
            <person name="Miller M.M."/>
            <person name="Sternberg P.W."/>
            <person name="Aroian R.V."/>
        </authorList>
    </citation>
    <scope>NUCLEOTIDE SEQUENCE</scope>
    <source>
        <strain evidence="3">HY135</strain>
    </source>
</reference>
<gene>
    <name evidence="2" type="primary">Acey_s0488.g2359</name>
    <name evidence="2" type="ORF">Y032_0488g2359</name>
</gene>
<accession>A0A016WVB7</accession>
<dbReference type="OrthoDB" id="5877448at2759"/>
<feature type="region of interest" description="Disordered" evidence="1">
    <location>
        <begin position="206"/>
        <end position="257"/>
    </location>
</feature>
<keyword evidence="3" id="KW-1185">Reference proteome</keyword>
<feature type="compositionally biased region" description="Low complexity" evidence="1">
    <location>
        <begin position="235"/>
        <end position="248"/>
    </location>
</feature>
<feature type="region of interest" description="Disordered" evidence="1">
    <location>
        <begin position="367"/>
        <end position="390"/>
    </location>
</feature>
<feature type="compositionally biased region" description="Acidic residues" evidence="1">
    <location>
        <begin position="290"/>
        <end position="317"/>
    </location>
</feature>
<dbReference type="AlphaFoldDB" id="A0A016WVB7"/>
<dbReference type="Proteomes" id="UP000024635">
    <property type="component" value="Unassembled WGS sequence"/>
</dbReference>
<feature type="compositionally biased region" description="Acidic residues" evidence="1">
    <location>
        <begin position="216"/>
        <end position="225"/>
    </location>
</feature>
<evidence type="ECO:0000313" key="3">
    <source>
        <dbReference type="Proteomes" id="UP000024635"/>
    </source>
</evidence>
<comment type="caution">
    <text evidence="2">The sequence shown here is derived from an EMBL/GenBank/DDBJ whole genome shotgun (WGS) entry which is preliminary data.</text>
</comment>
<dbReference type="EMBL" id="JARK01000088">
    <property type="protein sequence ID" value="EYC43600.1"/>
    <property type="molecule type" value="Genomic_DNA"/>
</dbReference>